<dbReference type="NCBIfam" id="TIGR01700">
    <property type="entry name" value="PNPH"/>
    <property type="match status" value="1"/>
</dbReference>
<feature type="domain" description="Nucleoside phosphorylase" evidence="7">
    <location>
        <begin position="24"/>
        <end position="271"/>
    </location>
</feature>
<reference evidence="8" key="2">
    <citation type="journal article" date="2012" name="PLoS ONE">
        <title>A Deeply Branching Thermophilic Bacterium with an Ancient Acetyl-CoA Pathway Dominates a Subsurface Ecosystem.</title>
        <authorList>
            <person name="Takami H."/>
            <person name="Noguchi H."/>
            <person name="Takaki Y."/>
            <person name="Uchiyama I."/>
            <person name="Toyoda A."/>
            <person name="Nishi S."/>
            <person name="Chee G.-J."/>
            <person name="Arai W."/>
            <person name="Nunoura T."/>
            <person name="Itoh T."/>
            <person name="Hattori M."/>
            <person name="Takai K."/>
        </authorList>
    </citation>
    <scope>NUCLEOTIDE SEQUENCE</scope>
</reference>
<name>H5SN03_9BACT</name>
<evidence type="ECO:0000313" key="8">
    <source>
        <dbReference type="EMBL" id="BAL57539.1"/>
    </source>
</evidence>
<dbReference type="InterPro" id="IPR011268">
    <property type="entry name" value="Purine_phosphorylase"/>
</dbReference>
<dbReference type="SUPFAM" id="SSF53167">
    <property type="entry name" value="Purine and uridine phosphorylases"/>
    <property type="match status" value="1"/>
</dbReference>
<dbReference type="Pfam" id="PF01048">
    <property type="entry name" value="PNP_UDP_1"/>
    <property type="match status" value="1"/>
</dbReference>
<organism evidence="8">
    <name type="scientific">uncultured Acetothermia bacterium</name>
    <dbReference type="NCBI Taxonomy" id="236499"/>
    <lineage>
        <taxon>Bacteria</taxon>
        <taxon>Candidatus Bipolaricaulota</taxon>
        <taxon>environmental samples</taxon>
    </lineage>
</organism>
<sequence>MSSELKKIERAARFLQRRLKISPTIGLVLGSGLSEALGRLEREQRFLWEQIPHFPRPTVMGHAGEWVFGMLEKKSVLISRGRVHFYEGYSMSEIAFPIRVMKLLGIERVILTNAAGAINKDFSVGDFVLIRDHINTIPDNPLRGENISELGPRFPNLLDAYSVRLRALAKEAARDMGLELKEGVYVATPGPMYETPAEIEAYKRWGADVVGMSTVPEVIAARHCGLEVLAISVVTNMAAGIGSDKLTHEEVLEITKRREGDLAKLLRAIVAKM</sequence>
<reference evidence="8" key="1">
    <citation type="journal article" date="2005" name="Environ. Microbiol.">
        <title>Genetic and functional properties of uncultivated thermophilic crenarchaeotes from a subsurface gold mine as revealed by analysis of genome fragments.</title>
        <authorList>
            <person name="Nunoura T."/>
            <person name="Hirayama H."/>
            <person name="Takami H."/>
            <person name="Oida H."/>
            <person name="Nishi S."/>
            <person name="Shimamura S."/>
            <person name="Suzuki Y."/>
            <person name="Inagaki F."/>
            <person name="Takai K."/>
            <person name="Nealson K.H."/>
            <person name="Horikoshi K."/>
        </authorList>
    </citation>
    <scope>NUCLEOTIDE SEQUENCE</scope>
</reference>
<dbReference type="PANTHER" id="PTHR11904">
    <property type="entry name" value="METHYLTHIOADENOSINE/PURINE NUCLEOSIDE PHOSPHORYLASE"/>
    <property type="match status" value="1"/>
</dbReference>
<evidence type="ECO:0000256" key="3">
    <source>
        <dbReference type="ARBA" id="ARBA00022676"/>
    </source>
</evidence>
<feature type="binding site" evidence="6">
    <location>
        <position position="194"/>
    </location>
    <ligand>
        <name>a purine D-ribonucleoside</name>
        <dbReference type="ChEBI" id="CHEBI:142355"/>
    </ligand>
</feature>
<evidence type="ECO:0000256" key="1">
    <source>
        <dbReference type="ARBA" id="ARBA00005058"/>
    </source>
</evidence>
<dbReference type="GO" id="GO:0005737">
    <property type="term" value="C:cytoplasm"/>
    <property type="evidence" value="ECO:0007669"/>
    <property type="project" value="TreeGrafter"/>
</dbReference>
<feature type="binding site" evidence="6">
    <location>
        <position position="31"/>
    </location>
    <ligand>
        <name>phosphate</name>
        <dbReference type="ChEBI" id="CHEBI:43474"/>
    </ligand>
</feature>
<dbReference type="GO" id="GO:0009116">
    <property type="term" value="P:nucleoside metabolic process"/>
    <property type="evidence" value="ECO:0007669"/>
    <property type="project" value="InterPro"/>
</dbReference>
<feature type="binding site" evidence="6">
    <location>
        <position position="213"/>
    </location>
    <ligand>
        <name>phosphate</name>
        <dbReference type="ChEBI" id="CHEBI:43474"/>
    </ligand>
</feature>
<keyword evidence="4 5" id="KW-0808">Transferase</keyword>
<protein>
    <recommendedName>
        <fullName evidence="5">Purine nucleoside phosphorylase</fullName>
        <ecNumber evidence="5">2.4.2.1</ecNumber>
    </recommendedName>
    <alternativeName>
        <fullName evidence="5">Inosine-guanosine phosphorylase</fullName>
    </alternativeName>
</protein>
<dbReference type="CDD" id="cd09009">
    <property type="entry name" value="PNP-EcPNPII_like"/>
    <property type="match status" value="1"/>
</dbReference>
<keyword evidence="3 5" id="KW-0328">Glycosyltransferase</keyword>
<evidence type="ECO:0000256" key="6">
    <source>
        <dbReference type="PIRSR" id="PIRSR000477-2"/>
    </source>
</evidence>
<feature type="binding site" evidence="6">
    <location>
        <begin position="82"/>
        <end position="84"/>
    </location>
    <ligand>
        <name>phosphate</name>
        <dbReference type="ChEBI" id="CHEBI:43474"/>
    </ligand>
</feature>
<comment type="similarity">
    <text evidence="2 5">Belongs to the PNP/MTAP phosphorylase family.</text>
</comment>
<feature type="binding site" evidence="6">
    <location>
        <position position="236"/>
    </location>
    <ligand>
        <name>a purine D-ribonucleoside</name>
        <dbReference type="ChEBI" id="CHEBI:142355"/>
    </ligand>
</feature>
<evidence type="ECO:0000256" key="4">
    <source>
        <dbReference type="ARBA" id="ARBA00022679"/>
    </source>
</evidence>
<proteinExistence type="inferred from homology"/>
<dbReference type="GO" id="GO:0004731">
    <property type="term" value="F:purine-nucleoside phosphorylase activity"/>
    <property type="evidence" value="ECO:0007669"/>
    <property type="project" value="UniProtKB-EC"/>
</dbReference>
<dbReference type="NCBIfam" id="TIGR01697">
    <property type="entry name" value="PNPH-PUNA-XAPA"/>
    <property type="match status" value="1"/>
</dbReference>
<dbReference type="UniPathway" id="UPA00606"/>
<feature type="binding site" evidence="6">
    <location>
        <position position="62"/>
    </location>
    <ligand>
        <name>phosphate</name>
        <dbReference type="ChEBI" id="CHEBI:43474"/>
    </ligand>
</feature>
<accession>H5SN03</accession>
<dbReference type="PIRSF" id="PIRSF000477">
    <property type="entry name" value="PurNPase"/>
    <property type="match status" value="1"/>
</dbReference>
<dbReference type="EC" id="2.4.2.1" evidence="5"/>
<dbReference type="NCBIfam" id="NF006054">
    <property type="entry name" value="PRK08202.1"/>
    <property type="match status" value="1"/>
</dbReference>
<dbReference type="Gene3D" id="3.40.50.1580">
    <property type="entry name" value="Nucleoside phosphorylase domain"/>
    <property type="match status" value="1"/>
</dbReference>
<dbReference type="PANTHER" id="PTHR11904:SF9">
    <property type="entry name" value="PURINE NUCLEOSIDE PHOSPHORYLASE-RELATED"/>
    <property type="match status" value="1"/>
</dbReference>
<dbReference type="InterPro" id="IPR011270">
    <property type="entry name" value="Pur_Nuc_Pase_Ino/Guo-sp"/>
</dbReference>
<evidence type="ECO:0000259" key="7">
    <source>
        <dbReference type="Pfam" id="PF01048"/>
    </source>
</evidence>
<gene>
    <name evidence="8" type="ORF">HGMM_F51D07C20</name>
</gene>
<dbReference type="InterPro" id="IPR000845">
    <property type="entry name" value="Nucleoside_phosphorylase_d"/>
</dbReference>
<feature type="binding site" evidence="6">
    <location>
        <position position="114"/>
    </location>
    <ligand>
        <name>phosphate</name>
        <dbReference type="ChEBI" id="CHEBI:43474"/>
    </ligand>
</feature>
<dbReference type="AlphaFoldDB" id="H5SN03"/>
<evidence type="ECO:0000256" key="5">
    <source>
        <dbReference type="PIRNR" id="PIRNR000477"/>
    </source>
</evidence>
<evidence type="ECO:0000256" key="2">
    <source>
        <dbReference type="ARBA" id="ARBA00006751"/>
    </source>
</evidence>
<comment type="function">
    <text evidence="5">The purine nucleoside phosphorylases catalyze the phosphorolytic breakdown of the N-glycosidic bond in the beta-(deoxy)ribonucleoside molecules, with the formation of the corresponding free purine bases and pentose-1-phosphate.</text>
</comment>
<dbReference type="InterPro" id="IPR035994">
    <property type="entry name" value="Nucleoside_phosphorylase_sf"/>
</dbReference>
<comment type="pathway">
    <text evidence="1 5">Purine metabolism; purine nucleoside salvage.</text>
</comment>
<dbReference type="EMBL" id="AP011778">
    <property type="protein sequence ID" value="BAL57539.1"/>
    <property type="molecule type" value="Genomic_DNA"/>
</dbReference>